<name>A0ABW4X3X7_9BACT</name>
<keyword evidence="3" id="KW-1185">Reference proteome</keyword>
<accession>A0ABW4X3X7</accession>
<organism evidence="2 3">
    <name type="scientific">Pontibacter silvestris</name>
    <dbReference type="NCBI Taxonomy" id="2305183"/>
    <lineage>
        <taxon>Bacteria</taxon>
        <taxon>Pseudomonadati</taxon>
        <taxon>Bacteroidota</taxon>
        <taxon>Cytophagia</taxon>
        <taxon>Cytophagales</taxon>
        <taxon>Hymenobacteraceae</taxon>
        <taxon>Pontibacter</taxon>
    </lineage>
</organism>
<reference evidence="3" key="1">
    <citation type="journal article" date="2019" name="Int. J. Syst. Evol. Microbiol.">
        <title>The Global Catalogue of Microorganisms (GCM) 10K type strain sequencing project: providing services to taxonomists for standard genome sequencing and annotation.</title>
        <authorList>
            <consortium name="The Broad Institute Genomics Platform"/>
            <consortium name="The Broad Institute Genome Sequencing Center for Infectious Disease"/>
            <person name="Wu L."/>
            <person name="Ma J."/>
        </authorList>
    </citation>
    <scope>NUCLEOTIDE SEQUENCE [LARGE SCALE GENOMIC DNA]</scope>
    <source>
        <strain evidence="3">JCM 16545</strain>
    </source>
</reference>
<evidence type="ECO:0000313" key="2">
    <source>
        <dbReference type="EMBL" id="MFD2068890.1"/>
    </source>
</evidence>
<dbReference type="PROSITE" id="PS50043">
    <property type="entry name" value="HTH_LUXR_2"/>
    <property type="match status" value="1"/>
</dbReference>
<dbReference type="Gene3D" id="1.10.10.10">
    <property type="entry name" value="Winged helix-like DNA-binding domain superfamily/Winged helix DNA-binding domain"/>
    <property type="match status" value="1"/>
</dbReference>
<evidence type="ECO:0000313" key="3">
    <source>
        <dbReference type="Proteomes" id="UP001597369"/>
    </source>
</evidence>
<protein>
    <submittedName>
        <fullName evidence="2">Helix-turn-helix transcriptional regulator</fullName>
    </submittedName>
</protein>
<dbReference type="InterPro" id="IPR016032">
    <property type="entry name" value="Sig_transdc_resp-reg_C-effctor"/>
</dbReference>
<dbReference type="Proteomes" id="UP001597369">
    <property type="component" value="Unassembled WGS sequence"/>
</dbReference>
<proteinExistence type="predicted"/>
<dbReference type="EMBL" id="JBHUHV010000058">
    <property type="protein sequence ID" value="MFD2068890.1"/>
    <property type="molecule type" value="Genomic_DNA"/>
</dbReference>
<feature type="domain" description="HTH luxR-type" evidence="1">
    <location>
        <begin position="1"/>
        <end position="41"/>
    </location>
</feature>
<dbReference type="InterPro" id="IPR036388">
    <property type="entry name" value="WH-like_DNA-bd_sf"/>
</dbReference>
<dbReference type="RefSeq" id="WP_377470649.1">
    <property type="nucleotide sequence ID" value="NZ_JAJJWI010000001.1"/>
</dbReference>
<dbReference type="InterPro" id="IPR000792">
    <property type="entry name" value="Tscrpt_reg_LuxR_C"/>
</dbReference>
<dbReference type="SUPFAM" id="SSF46894">
    <property type="entry name" value="C-terminal effector domain of the bipartite response regulators"/>
    <property type="match status" value="1"/>
</dbReference>
<evidence type="ECO:0000259" key="1">
    <source>
        <dbReference type="PROSITE" id="PS50043"/>
    </source>
</evidence>
<comment type="caution">
    <text evidence="2">The sequence shown here is derived from an EMBL/GenBank/DDBJ whole genome shotgun (WGS) entry which is preliminary data.</text>
</comment>
<dbReference type="Pfam" id="PF00196">
    <property type="entry name" value="GerE"/>
    <property type="match status" value="1"/>
</dbReference>
<gene>
    <name evidence="2" type="ORF">ACFSKU_18515</name>
</gene>
<sequence>MSEGHSSKLITDELCISFHTVNAHRQKIIENTKTRSTGGLV</sequence>